<dbReference type="SMART" id="SM00881">
    <property type="entry name" value="CoA_binding"/>
    <property type="match status" value="1"/>
</dbReference>
<protein>
    <submittedName>
        <fullName evidence="5">Acyl-CoA synthetase (NDP forming)</fullName>
    </submittedName>
</protein>
<dbReference type="RefSeq" id="WP_183061794.1">
    <property type="nucleotide sequence ID" value="NZ_RBWV01000010.1"/>
</dbReference>
<evidence type="ECO:0000313" key="5">
    <source>
        <dbReference type="EMBL" id="RKS77611.1"/>
    </source>
</evidence>
<dbReference type="AlphaFoldDB" id="A0A420XS33"/>
<comment type="caution">
    <text evidence="5">The sequence shown here is derived from an EMBL/GenBank/DDBJ whole genome shotgun (WGS) entry which is preliminary data.</text>
</comment>
<reference evidence="5 6" key="1">
    <citation type="submission" date="2018-10" db="EMBL/GenBank/DDBJ databases">
        <title>Genomic Encyclopedia of Archaeal and Bacterial Type Strains, Phase II (KMG-II): from individual species to whole genera.</title>
        <authorList>
            <person name="Goeker M."/>
        </authorList>
    </citation>
    <scope>NUCLEOTIDE SEQUENCE [LARGE SCALE GENOMIC DNA]</scope>
    <source>
        <strain evidence="5 6">RP-AC37</strain>
    </source>
</reference>
<dbReference type="InterPro" id="IPR000182">
    <property type="entry name" value="GNAT_dom"/>
</dbReference>
<evidence type="ECO:0000256" key="2">
    <source>
        <dbReference type="SAM" id="MobiDB-lite"/>
    </source>
</evidence>
<dbReference type="SUPFAM" id="SSF51735">
    <property type="entry name" value="NAD(P)-binding Rossmann-fold domains"/>
    <property type="match status" value="1"/>
</dbReference>
<dbReference type="InterPro" id="IPR016181">
    <property type="entry name" value="Acyl_CoA_acyltransferase"/>
</dbReference>
<dbReference type="Pfam" id="PF13549">
    <property type="entry name" value="ATP-grasp_5"/>
    <property type="match status" value="1"/>
</dbReference>
<evidence type="ECO:0000256" key="1">
    <source>
        <dbReference type="PROSITE-ProRule" id="PRU00409"/>
    </source>
</evidence>
<proteinExistence type="predicted"/>
<dbReference type="Pfam" id="PF13607">
    <property type="entry name" value="Succ_CoA_lig"/>
    <property type="match status" value="1"/>
</dbReference>
<evidence type="ECO:0000259" key="3">
    <source>
        <dbReference type="PROSITE" id="PS50975"/>
    </source>
</evidence>
<dbReference type="GO" id="GO:0005524">
    <property type="term" value="F:ATP binding"/>
    <property type="evidence" value="ECO:0007669"/>
    <property type="project" value="UniProtKB-UniRule"/>
</dbReference>
<dbReference type="InterPro" id="IPR003781">
    <property type="entry name" value="CoA-bd"/>
</dbReference>
<dbReference type="InterPro" id="IPR011761">
    <property type="entry name" value="ATP-grasp"/>
</dbReference>
<dbReference type="GO" id="GO:0046872">
    <property type="term" value="F:metal ion binding"/>
    <property type="evidence" value="ECO:0007669"/>
    <property type="project" value="InterPro"/>
</dbReference>
<organism evidence="5 6">
    <name type="scientific">Motilibacter peucedani</name>
    <dbReference type="NCBI Taxonomy" id="598650"/>
    <lineage>
        <taxon>Bacteria</taxon>
        <taxon>Bacillati</taxon>
        <taxon>Actinomycetota</taxon>
        <taxon>Actinomycetes</taxon>
        <taxon>Motilibacterales</taxon>
        <taxon>Motilibacteraceae</taxon>
        <taxon>Motilibacter</taxon>
    </lineage>
</organism>
<keyword evidence="6" id="KW-1185">Reference proteome</keyword>
<dbReference type="InterPro" id="IPR036291">
    <property type="entry name" value="NAD(P)-bd_dom_sf"/>
</dbReference>
<dbReference type="Pfam" id="PF00583">
    <property type="entry name" value="Acetyltransf_1"/>
    <property type="match status" value="1"/>
</dbReference>
<dbReference type="GO" id="GO:0016747">
    <property type="term" value="F:acyltransferase activity, transferring groups other than amino-acyl groups"/>
    <property type="evidence" value="ECO:0007669"/>
    <property type="project" value="InterPro"/>
</dbReference>
<dbReference type="Gene3D" id="3.40.50.720">
    <property type="entry name" value="NAD(P)-binding Rossmann-like Domain"/>
    <property type="match status" value="1"/>
</dbReference>
<feature type="domain" description="N-acetyltransferase" evidence="4">
    <location>
        <begin position="30"/>
        <end position="184"/>
    </location>
</feature>
<feature type="domain" description="ATP-grasp" evidence="3">
    <location>
        <begin position="680"/>
        <end position="718"/>
    </location>
</feature>
<dbReference type="SUPFAM" id="SSF56059">
    <property type="entry name" value="Glutathione synthetase ATP-binding domain-like"/>
    <property type="match status" value="1"/>
</dbReference>
<dbReference type="SUPFAM" id="SSF55729">
    <property type="entry name" value="Acyl-CoA N-acyltransferases (Nat)"/>
    <property type="match status" value="1"/>
</dbReference>
<dbReference type="SUPFAM" id="SSF52210">
    <property type="entry name" value="Succinyl-CoA synthetase domains"/>
    <property type="match status" value="2"/>
</dbReference>
<sequence>METTARTREEERGYPDHWEADVVLRDGGTAHLRPIRPSDSDKLDAFHNAQSEESTYLRFFAPYPRLSERDLHRFTHVDHRDRVAIIALIGDEIVGVVRYDKINASQAEVAFNISDAHQGRGLGSVLLEHVAAAARERGITRFFAETLPSNARMINVFQEAGYTVAQDLDDGIVTVDFDLTPTADSVAVMRAREHRAEARSIQRVLRPQHVAVVGASRAYRTVGRTVLRNLEAAGFTGSVSVVNPGASEVAGHPAYPSVRDVPGEVDLAVIAVPAEAVEAVVVDCAARGVLGLVVLSVGFGEDGSAEGRRRQRELVRLARSHGMRVIGPSSFGVVNTEPEVQLNASLAPVAPARGRIGMFSQAGALGLAILDGAAQRGLGMSTYVSAGNRADVSANDMLQYWQDDEGTSAVLLYLESIGNPRKFTRLARRVALDKPVVALRSGRASQGVPIGHSVRESRVPREAVDALFRQAGVIRVESISQLFDVGQLVATQPAPAGDRVAVVGNSDALGLLTADALESWRMQLAGDPVSVRPEATAEEFAAAVEQVFARDDVHSVVAVFMPPLVTPGQDVARVVADAAQRYGKTTVATFLGIRGVPEQLRGEPDGTMPPRGSVPSYPTPEEAVRALVAASRYAAWRRRPRGTVPELEGVDRVAARALVEERLAQAGEGERVRLDYADAATLLRHYGVRVEPTVFVSTVGEAVAAARRLGYPVVLKTAVPALRSRPDLSDVRLDLGDSTALVRAWSELRLSLGEEAVRDAMVQRMAPVGVPVVISALEDPLFGPVVTFGVGGVASEVLGDRTYRFPPVTDVDVAELVRGVKALPLLTGYRGGNEPVDLAAIEVLVQRVAQLKDDLPEVAEVVLDPVLTSAGGATVVRAVVWLARPGAREDVGPRRLV</sequence>
<evidence type="ECO:0000313" key="6">
    <source>
        <dbReference type="Proteomes" id="UP000281955"/>
    </source>
</evidence>
<dbReference type="PROSITE" id="PS50975">
    <property type="entry name" value="ATP_GRASP"/>
    <property type="match status" value="1"/>
</dbReference>
<accession>A0A420XS33</accession>
<dbReference type="CDD" id="cd04301">
    <property type="entry name" value="NAT_SF"/>
    <property type="match status" value="1"/>
</dbReference>
<dbReference type="PANTHER" id="PTHR42793">
    <property type="entry name" value="COA BINDING DOMAIN CONTAINING PROTEIN"/>
    <property type="match status" value="1"/>
</dbReference>
<dbReference type="Proteomes" id="UP000281955">
    <property type="component" value="Unassembled WGS sequence"/>
</dbReference>
<name>A0A420XS33_9ACTN</name>
<keyword evidence="1" id="KW-0547">Nucleotide-binding</keyword>
<dbReference type="EMBL" id="RBWV01000010">
    <property type="protein sequence ID" value="RKS77611.1"/>
    <property type="molecule type" value="Genomic_DNA"/>
</dbReference>
<keyword evidence="1" id="KW-0067">ATP-binding</keyword>
<dbReference type="Gene3D" id="3.40.630.30">
    <property type="match status" value="1"/>
</dbReference>
<dbReference type="PANTHER" id="PTHR42793:SF1">
    <property type="entry name" value="PEPTIDYL-LYSINE N-ACETYLTRANSFERASE PATZ"/>
    <property type="match status" value="1"/>
</dbReference>
<dbReference type="Gene3D" id="3.40.50.261">
    <property type="entry name" value="Succinyl-CoA synthetase domains"/>
    <property type="match status" value="2"/>
</dbReference>
<evidence type="ECO:0000259" key="4">
    <source>
        <dbReference type="PROSITE" id="PS51186"/>
    </source>
</evidence>
<gene>
    <name evidence="5" type="ORF">CLV35_1305</name>
</gene>
<dbReference type="InterPro" id="IPR013815">
    <property type="entry name" value="ATP_grasp_subdomain_1"/>
</dbReference>
<dbReference type="InterPro" id="IPR032875">
    <property type="entry name" value="Succ_CoA_lig_flav_dom"/>
</dbReference>
<dbReference type="InterPro" id="IPR016102">
    <property type="entry name" value="Succinyl-CoA_synth-like"/>
</dbReference>
<dbReference type="Gene3D" id="3.30.470.20">
    <property type="entry name" value="ATP-grasp fold, B domain"/>
    <property type="match status" value="1"/>
</dbReference>
<dbReference type="InParanoid" id="A0A420XS33"/>
<dbReference type="PROSITE" id="PS51186">
    <property type="entry name" value="GNAT"/>
    <property type="match status" value="1"/>
</dbReference>
<feature type="region of interest" description="Disordered" evidence="2">
    <location>
        <begin position="598"/>
        <end position="618"/>
    </location>
</feature>
<dbReference type="Pfam" id="PF13380">
    <property type="entry name" value="CoA_binding_2"/>
    <property type="match status" value="1"/>
</dbReference>
<dbReference type="Gene3D" id="3.30.1490.20">
    <property type="entry name" value="ATP-grasp fold, A domain"/>
    <property type="match status" value="1"/>
</dbReference>